<feature type="domain" description="GtrA/DPMS transmembrane" evidence="7">
    <location>
        <begin position="22"/>
        <end position="139"/>
    </location>
</feature>
<feature type="transmembrane region" description="Helical" evidence="6">
    <location>
        <begin position="20"/>
        <end position="41"/>
    </location>
</feature>
<name>A0A2S8BAT3_9SPHN</name>
<evidence type="ECO:0000256" key="2">
    <source>
        <dbReference type="ARBA" id="ARBA00009399"/>
    </source>
</evidence>
<keyword evidence="5 6" id="KW-0472">Membrane</keyword>
<gene>
    <name evidence="8" type="ORF">CVO77_10855</name>
</gene>
<dbReference type="Pfam" id="PF04138">
    <property type="entry name" value="GtrA_DPMS_TM"/>
    <property type="match status" value="1"/>
</dbReference>
<evidence type="ECO:0000313" key="9">
    <source>
        <dbReference type="Proteomes" id="UP000238954"/>
    </source>
</evidence>
<evidence type="ECO:0000313" key="8">
    <source>
        <dbReference type="EMBL" id="PQM29339.1"/>
    </source>
</evidence>
<dbReference type="InterPro" id="IPR051401">
    <property type="entry name" value="GtrA_CellWall_Glycosyl"/>
</dbReference>
<dbReference type="Proteomes" id="UP000238954">
    <property type="component" value="Chromosome"/>
</dbReference>
<evidence type="ECO:0000256" key="3">
    <source>
        <dbReference type="ARBA" id="ARBA00022692"/>
    </source>
</evidence>
<keyword evidence="3 6" id="KW-0812">Transmembrane</keyword>
<comment type="caution">
    <text evidence="8">The sequence shown here is derived from an EMBL/GenBank/DDBJ whole genome shotgun (WGS) entry which is preliminary data.</text>
</comment>
<protein>
    <submittedName>
        <fullName evidence="8">GtrA family protein</fullName>
    </submittedName>
</protein>
<comment type="similarity">
    <text evidence="2">Belongs to the GtrA family.</text>
</comment>
<evidence type="ECO:0000259" key="7">
    <source>
        <dbReference type="Pfam" id="PF04138"/>
    </source>
</evidence>
<dbReference type="PANTHER" id="PTHR38459">
    <property type="entry name" value="PROPHAGE BACTOPRENOL-LINKED GLUCOSE TRANSLOCASE HOMOLOG"/>
    <property type="match status" value="1"/>
</dbReference>
<evidence type="ECO:0000256" key="5">
    <source>
        <dbReference type="ARBA" id="ARBA00023136"/>
    </source>
</evidence>
<dbReference type="AlphaFoldDB" id="A0A2S8BAT3"/>
<dbReference type="GO" id="GO:0000271">
    <property type="term" value="P:polysaccharide biosynthetic process"/>
    <property type="evidence" value="ECO:0007669"/>
    <property type="project" value="InterPro"/>
</dbReference>
<feature type="transmembrane region" description="Helical" evidence="6">
    <location>
        <begin position="47"/>
        <end position="67"/>
    </location>
</feature>
<organism evidence="8 9">
    <name type="scientific">Sphingopyxis lindanitolerans</name>
    <dbReference type="NCBI Taxonomy" id="2054227"/>
    <lineage>
        <taxon>Bacteria</taxon>
        <taxon>Pseudomonadati</taxon>
        <taxon>Pseudomonadota</taxon>
        <taxon>Alphaproteobacteria</taxon>
        <taxon>Sphingomonadales</taxon>
        <taxon>Sphingomonadaceae</taxon>
        <taxon>Sphingopyxis</taxon>
    </lineage>
</organism>
<accession>A0A2S8BAT3</accession>
<dbReference type="PANTHER" id="PTHR38459:SF1">
    <property type="entry name" value="PROPHAGE BACTOPRENOL-LINKED GLUCOSE TRANSLOCASE HOMOLOG"/>
    <property type="match status" value="1"/>
</dbReference>
<dbReference type="EMBL" id="PHFW01000002">
    <property type="protein sequence ID" value="PQM29339.1"/>
    <property type="molecule type" value="Genomic_DNA"/>
</dbReference>
<evidence type="ECO:0000256" key="1">
    <source>
        <dbReference type="ARBA" id="ARBA00004141"/>
    </source>
</evidence>
<keyword evidence="4 6" id="KW-1133">Transmembrane helix</keyword>
<evidence type="ECO:0000256" key="6">
    <source>
        <dbReference type="SAM" id="Phobius"/>
    </source>
</evidence>
<keyword evidence="9" id="KW-1185">Reference proteome</keyword>
<comment type="subcellular location">
    <subcellularLocation>
        <location evidence="1">Membrane</location>
        <topology evidence="1">Multi-pass membrane protein</topology>
    </subcellularLocation>
</comment>
<reference evidence="9" key="1">
    <citation type="submission" date="2017-11" db="EMBL/GenBank/DDBJ databases">
        <title>The complete genome sequence of Sphingopyxis pomeranensis sp. nov. strain WS5A3p.</title>
        <authorList>
            <person name="Kaminski M.A."/>
        </authorList>
    </citation>
    <scope>NUCLEOTIDE SEQUENCE [LARGE SCALE GENOMIC DNA]</scope>
    <source>
        <strain evidence="9">WS5A3p</strain>
    </source>
</reference>
<sequence length="144" mass="15247">MTTPVTRMIGLVRRGEARWLNYLFASGLALGSDAGLFLLLLDAGLRPMAASAIGYCAGILVHWLVSSRLVFADGTAARGTGERHRQKWLFVGSALVGLALTTAIVGAGTALGLDPRLAKLAAIVVSFQATYLLRRHIVFRAAVA</sequence>
<dbReference type="OrthoDB" id="7427719at2"/>
<feature type="transmembrane region" description="Helical" evidence="6">
    <location>
        <begin position="88"/>
        <end position="111"/>
    </location>
</feature>
<proteinExistence type="inferred from homology"/>
<dbReference type="GO" id="GO:0005886">
    <property type="term" value="C:plasma membrane"/>
    <property type="evidence" value="ECO:0007669"/>
    <property type="project" value="TreeGrafter"/>
</dbReference>
<dbReference type="InterPro" id="IPR007267">
    <property type="entry name" value="GtrA_DPMS_TM"/>
</dbReference>
<evidence type="ECO:0000256" key="4">
    <source>
        <dbReference type="ARBA" id="ARBA00022989"/>
    </source>
</evidence>